<dbReference type="PANTHER" id="PTHR32305">
    <property type="match status" value="1"/>
</dbReference>
<dbReference type="InterPro" id="IPR050708">
    <property type="entry name" value="T6SS_VgrG/RHS"/>
</dbReference>
<gene>
    <name evidence="1" type="ORF">GTC17260_06350</name>
</gene>
<proteinExistence type="predicted"/>
<evidence type="ECO:0000313" key="1">
    <source>
        <dbReference type="EMBL" id="BFO78000.1"/>
    </source>
</evidence>
<dbReference type="EMBL" id="AP035788">
    <property type="protein sequence ID" value="BFO78000.1"/>
    <property type="molecule type" value="Genomic_DNA"/>
</dbReference>
<dbReference type="PANTHER" id="PTHR32305:SF15">
    <property type="entry name" value="PROTEIN RHSA-RELATED"/>
    <property type="match status" value="1"/>
</dbReference>
<organism evidence="1">
    <name type="scientific">Prevotella sp. GTC17260</name>
    <dbReference type="NCBI Taxonomy" id="3236796"/>
    <lineage>
        <taxon>Bacteria</taxon>
        <taxon>Pseudomonadati</taxon>
        <taxon>Bacteroidota</taxon>
        <taxon>Bacteroidia</taxon>
        <taxon>Bacteroidales</taxon>
        <taxon>Prevotellaceae</taxon>
        <taxon>Prevotella</taxon>
    </lineage>
</organism>
<reference evidence="1" key="1">
    <citation type="submission" date="2024-07" db="EMBL/GenBank/DDBJ databases">
        <title>Complete genome sequence of Prevotella sp. YM-2024 GTC17260.</title>
        <authorList>
            <person name="Hayashi M."/>
            <person name="Muto Y."/>
            <person name="Tanaka K."/>
            <person name="Niwa H."/>
        </authorList>
    </citation>
    <scope>NUCLEOTIDE SEQUENCE</scope>
    <source>
        <strain evidence="1">GTC17260</strain>
    </source>
</reference>
<protein>
    <recommendedName>
        <fullName evidence="2">RHS repeat-associated core domain-containing protein</fullName>
    </recommendedName>
</protein>
<accession>A0AB33JHF8</accession>
<dbReference type="Gene3D" id="2.180.10.10">
    <property type="entry name" value="RHS repeat-associated core"/>
    <property type="match status" value="1"/>
</dbReference>
<evidence type="ECO:0008006" key="2">
    <source>
        <dbReference type="Google" id="ProtNLM"/>
    </source>
</evidence>
<dbReference type="NCBIfam" id="TIGR03696">
    <property type="entry name" value="Rhs_assc_core"/>
    <property type="match status" value="1"/>
</dbReference>
<name>A0AB33JHF8_9BACT</name>
<sequence>MMMSLKTDYCGNMIYENGKLARMLIDGGYITLTGNSPVYHYYLQDHLGNNRVVVQAGGSVEQVNHYYPFGGLFGESTGGGTQSYKYNGKELDRMHGLDWYDYGARHYDAALGRWMCMDPLAEKYYDVTPYGYCGENPHNRIDIDGQWSWDIHGNLVSDNEDNEKTLADFLDTSIYNAGLLLFTYRILSNNKDTNMAKGTVLNKSNLWIMESDTNGDVVNNTRDAVSHYYYGNGIPADVGDEAMDEVLDSEIFKKNLNVITTQERTSNSFSVDLTKKIFHIGRTPVKYNVHPGKKASHVTFTLFEGDSFKDPLDIGIEVGGIPYSYKTRKITYFFKPVK</sequence>
<dbReference type="InterPro" id="IPR022385">
    <property type="entry name" value="Rhs_assc_core"/>
</dbReference>
<dbReference type="AlphaFoldDB" id="A0AB33JHF8"/>